<evidence type="ECO:0000256" key="2">
    <source>
        <dbReference type="SAM" id="MobiDB-lite"/>
    </source>
</evidence>
<accession>A0A4Q5A5N0</accession>
<feature type="region of interest" description="Disordered" evidence="2">
    <location>
        <begin position="76"/>
        <end position="110"/>
    </location>
</feature>
<evidence type="ECO:0000256" key="1">
    <source>
        <dbReference type="ARBA" id="ARBA00023125"/>
    </source>
</evidence>
<evidence type="ECO:0000259" key="3">
    <source>
        <dbReference type="Pfam" id="PF07282"/>
    </source>
</evidence>
<gene>
    <name evidence="4" type="ORF">PG2071B_1388</name>
</gene>
<organism evidence="4 5">
    <name type="scientific">Bifidobacterium pseudolongum subsp. globosum</name>
    <dbReference type="NCBI Taxonomy" id="1690"/>
    <lineage>
        <taxon>Bacteria</taxon>
        <taxon>Bacillati</taxon>
        <taxon>Actinomycetota</taxon>
        <taxon>Actinomycetes</taxon>
        <taxon>Bifidobacteriales</taxon>
        <taxon>Bifidobacteriaceae</taxon>
        <taxon>Bifidobacterium</taxon>
    </lineage>
</organism>
<proteinExistence type="predicted"/>
<sequence length="110" mass="12135">GFAELRRQLVYKSMRTGARVHVIDRWHPSSKTCSNCGTVKAKLSLNERTYCCDACGLRIDRDLNAAININVAGSAPETLNARGGDVRHDRRKSVAQTPVNREPSNARQGV</sequence>
<dbReference type="InterPro" id="IPR010095">
    <property type="entry name" value="Cas12f1-like_TNB"/>
</dbReference>
<feature type="compositionally biased region" description="Polar residues" evidence="2">
    <location>
        <begin position="94"/>
        <end position="110"/>
    </location>
</feature>
<name>A0A4Q5A5N0_9BIFI</name>
<dbReference type="AlphaFoldDB" id="A0A4Q5A5N0"/>
<keyword evidence="1" id="KW-0238">DNA-binding</keyword>
<feature type="domain" description="Cas12f1-like TNB" evidence="3">
    <location>
        <begin position="2"/>
        <end position="69"/>
    </location>
</feature>
<dbReference type="GO" id="GO:0003677">
    <property type="term" value="F:DNA binding"/>
    <property type="evidence" value="ECO:0007669"/>
    <property type="project" value="UniProtKB-KW"/>
</dbReference>
<feature type="non-terminal residue" evidence="4">
    <location>
        <position position="1"/>
    </location>
</feature>
<comment type="caution">
    <text evidence="4">The sequence shown here is derived from an EMBL/GenBank/DDBJ whole genome shotgun (WGS) entry which is preliminary data.</text>
</comment>
<dbReference type="Proteomes" id="UP000291187">
    <property type="component" value="Unassembled WGS sequence"/>
</dbReference>
<evidence type="ECO:0000313" key="5">
    <source>
        <dbReference type="Proteomes" id="UP000291187"/>
    </source>
</evidence>
<dbReference type="Pfam" id="PF07282">
    <property type="entry name" value="Cas12f1-like_TNB"/>
    <property type="match status" value="1"/>
</dbReference>
<protein>
    <submittedName>
        <fullName evidence="4">Transposase, IS605 OrfB family</fullName>
    </submittedName>
</protein>
<dbReference type="EMBL" id="RYUM01000017">
    <property type="protein sequence ID" value="RYQ17848.1"/>
    <property type="molecule type" value="Genomic_DNA"/>
</dbReference>
<evidence type="ECO:0000313" key="4">
    <source>
        <dbReference type="EMBL" id="RYQ17848.1"/>
    </source>
</evidence>
<reference evidence="4 5" key="1">
    <citation type="submission" date="2018-12" db="EMBL/GenBank/DDBJ databases">
        <title>Unveiling genomic diversity among members of the Bifidobacterium pseudolongum species, a widely distributed gut commensal of the animal kingdom.</title>
        <authorList>
            <person name="Lugli G.A."/>
            <person name="Duranti S."/>
            <person name="Albert K."/>
            <person name="Mancabelli L."/>
            <person name="Napoli S."/>
            <person name="Viappiani A."/>
            <person name="Anzalone R."/>
            <person name="Longhi G."/>
            <person name="Milani C."/>
            <person name="Turroni F."/>
            <person name="Alessandri G."/>
            <person name="Sela D.A."/>
            <person name="Van Sinderen D."/>
            <person name="Ventura M."/>
        </authorList>
    </citation>
    <scope>NUCLEOTIDE SEQUENCE [LARGE SCALE GENOMIC DNA]</scope>
    <source>
        <strain evidence="4 5">2071B</strain>
    </source>
</reference>